<keyword evidence="4" id="KW-1185">Reference proteome</keyword>
<dbReference type="Gene3D" id="2.170.130.30">
    <property type="match status" value="1"/>
</dbReference>
<dbReference type="InterPro" id="IPR027954">
    <property type="entry name" value="Transcobalamin-like_C"/>
</dbReference>
<accession>A0A410PU44</accession>
<proteinExistence type="predicted"/>
<evidence type="ECO:0000313" key="4">
    <source>
        <dbReference type="Proteomes" id="UP000287601"/>
    </source>
</evidence>
<sequence>MKISRNKIYAAIAIVAVLVIAFCWGGGFAKGSPSSDLDNKTSVETAQKAATDGAVKADTETKSAIGTTTGAVETEKSAEAAKATASAVKVDQKAVAYSESKGMKIDKSTGKDKYQTDPVPEGKPIPVEPGTANITKTAKTCTMSIECKTILDNMDNLNKEKVELVPENGVIMPPTTVTFYEGESVFNLLQRETKKNKIHMEFVNTPIYNSAYIEGINNLYEFDCGELSGWMYKVNGWFPNYGCSRYVIKQGDVIEWIYTCDLGRDIGGGFNEQ</sequence>
<dbReference type="AlphaFoldDB" id="A0A410PU44"/>
<organism evidence="3 4">
    <name type="scientific">Aminipila luticellarii</name>
    <dbReference type="NCBI Taxonomy" id="2507160"/>
    <lineage>
        <taxon>Bacteria</taxon>
        <taxon>Bacillati</taxon>
        <taxon>Bacillota</taxon>
        <taxon>Clostridia</taxon>
        <taxon>Peptostreptococcales</taxon>
        <taxon>Anaerovoracaceae</taxon>
        <taxon>Aminipila</taxon>
    </lineage>
</organism>
<feature type="region of interest" description="Disordered" evidence="1">
    <location>
        <begin position="106"/>
        <end position="131"/>
    </location>
</feature>
<dbReference type="KEGG" id="amij:EQM06_04175"/>
<dbReference type="Pfam" id="PF14478">
    <property type="entry name" value="DUF4430"/>
    <property type="match status" value="1"/>
</dbReference>
<gene>
    <name evidence="3" type="ORF">EQM06_04175</name>
</gene>
<dbReference type="Proteomes" id="UP000287601">
    <property type="component" value="Chromosome"/>
</dbReference>
<feature type="domain" description="Transcobalamin-like C-terminal" evidence="2">
    <location>
        <begin position="182"/>
        <end position="259"/>
    </location>
</feature>
<dbReference type="OrthoDB" id="2356646at2"/>
<evidence type="ECO:0000259" key="2">
    <source>
        <dbReference type="Pfam" id="PF14478"/>
    </source>
</evidence>
<dbReference type="EMBL" id="CP035281">
    <property type="protein sequence ID" value="QAT42491.1"/>
    <property type="molecule type" value="Genomic_DNA"/>
</dbReference>
<reference evidence="3 4" key="1">
    <citation type="submission" date="2019-01" db="EMBL/GenBank/DDBJ databases">
        <title>Draft genomes of a novel of Aminipila strains.</title>
        <authorList>
            <person name="Ma S."/>
        </authorList>
    </citation>
    <scope>NUCLEOTIDE SEQUENCE [LARGE SCALE GENOMIC DNA]</scope>
    <source>
        <strain evidence="4">JN-39</strain>
    </source>
</reference>
<evidence type="ECO:0000256" key="1">
    <source>
        <dbReference type="SAM" id="MobiDB-lite"/>
    </source>
</evidence>
<evidence type="ECO:0000313" key="3">
    <source>
        <dbReference type="EMBL" id="QAT42491.1"/>
    </source>
</evidence>
<protein>
    <submittedName>
        <fullName evidence="3">DUF4430 domain-containing protein</fullName>
    </submittedName>
</protein>
<name>A0A410PU44_9FIRM</name>
<feature type="compositionally biased region" description="Basic and acidic residues" evidence="1">
    <location>
        <begin position="106"/>
        <end position="115"/>
    </location>
</feature>
<dbReference type="RefSeq" id="WP_128745141.1">
    <property type="nucleotide sequence ID" value="NZ_CP035281.1"/>
</dbReference>